<feature type="region of interest" description="Disordered" evidence="2">
    <location>
        <begin position="617"/>
        <end position="978"/>
    </location>
</feature>
<feature type="compositionally biased region" description="Polar residues" evidence="2">
    <location>
        <begin position="918"/>
        <end position="929"/>
    </location>
</feature>
<evidence type="ECO:0000313" key="4">
    <source>
        <dbReference type="Proteomes" id="UP000245207"/>
    </source>
</evidence>
<name>A0A2U1LAS5_ARTAN</name>
<feature type="compositionally biased region" description="Basic and acidic residues" evidence="2">
    <location>
        <begin position="622"/>
        <end position="634"/>
    </location>
</feature>
<proteinExistence type="inferred from homology"/>
<evidence type="ECO:0000256" key="2">
    <source>
        <dbReference type="SAM" id="MobiDB-lite"/>
    </source>
</evidence>
<dbReference type="PANTHER" id="PTHR12161">
    <property type="entry name" value="IST1 FAMILY MEMBER"/>
    <property type="match status" value="1"/>
</dbReference>
<feature type="compositionally biased region" description="Basic and acidic residues" evidence="2">
    <location>
        <begin position="380"/>
        <end position="391"/>
    </location>
</feature>
<sequence length="994" mass="110759">MGSIVELDGVDVPAKSRVMILMLVVRFMIIVLRKKDPSGPVPVPTDHGKTSLKLATSRIKLMRNKKGVQINQMNRELAQLLQTGQDRTARIRVEHVIREEKMVAAYDLIEIYCELIVARLPIIETQKTCPIDLKEAITSVIFAAPRCSDIPELANIQKQFKAKYGKDFVSAAVELRPDCGVSRMLVEKLSAVAPDVQTKVKVLSAVAKEHNIEWDATSFEMTESKPPNDLLNGPSNIEKASMETTDPPKVQPSYVNAVPSHEEKRNAPINYSEQNKRFTLGSQNTTPTDNDVETSSATHGDMSSSGTTSERMEKRESWNMEFKDATSAAHAAAESAERAAMAARAAAQFSKEEKVAKQRPAGSHVSNIRDETHVSASFKDSYERSADDRKPKITSQHVHQSQHNTSQKATESSLDDRRPKIVNQHVDRNEYDTSHRATERYGDNTSSSRPTAFNSNDDKIEDEKFVSDVHMEDEYFEDFKTELGSSQKESSEYENSYYFADEASRKQPSIHSSRSHSSDSGDELDVPVHDKAGKKSVVGNPFAVVNQGNLFKETTNTSSYVDAPRDDEVISDDDDGPKFDTGFDYDEVEATHSLENTHIWSPRRKTSSKSHLFTESLSFGDHSVKSVERSEADNRVPASFDHSDGPDSDSESEIAKFDPEPLPQPRKTRIELNDLVEGESSIYDSEDDEKKPQTQQSTRRLLEENELKKHNEDQESYDTLEDRYDSLNFGTLTGGLRNKGGLRFPPYTKSATSDTSILSKKSTEESSITGIETSIGSSLGSRVSKMEDKKPSSDSDSDDHRDNFRVHSSEKASKQANTRSRFTLPVAFVDDDGSDSDEDVAKQVPSRPRLGSGLSRRTRGTPSVPHLKSRVDSAPERVIPTYSEEFPVEPRSYTRKYKEEQVPDKQPPVSPLRKTAEIGSTKSTTSEPKISTREHIPSRSTVESGKNEAAKKQDMASEKLSGESLVKKASHVHPKLPDYESLAARLQSLRTGNK</sequence>
<feature type="compositionally biased region" description="Acidic residues" evidence="2">
    <location>
        <begin position="829"/>
        <end position="838"/>
    </location>
</feature>
<comment type="caution">
    <text evidence="3">The sequence shown here is derived from an EMBL/GenBank/DDBJ whole genome shotgun (WGS) entry which is preliminary data.</text>
</comment>
<feature type="region of interest" description="Disordered" evidence="2">
    <location>
        <begin position="350"/>
        <end position="460"/>
    </location>
</feature>
<dbReference type="OrthoDB" id="29853at2759"/>
<feature type="compositionally biased region" description="Basic and acidic residues" evidence="2">
    <location>
        <begin position="700"/>
        <end position="713"/>
    </location>
</feature>
<dbReference type="InterPro" id="IPR005061">
    <property type="entry name" value="Ist1"/>
</dbReference>
<dbReference type="EMBL" id="PKPP01010449">
    <property type="protein sequence ID" value="PWA46100.1"/>
    <property type="molecule type" value="Genomic_DNA"/>
</dbReference>
<feature type="compositionally biased region" description="Low complexity" evidence="2">
    <location>
        <begin position="845"/>
        <end position="863"/>
    </location>
</feature>
<feature type="compositionally biased region" description="Basic and acidic residues" evidence="2">
    <location>
        <begin position="414"/>
        <end position="442"/>
    </location>
</feature>
<evidence type="ECO:0000313" key="3">
    <source>
        <dbReference type="EMBL" id="PWA46100.1"/>
    </source>
</evidence>
<feature type="compositionally biased region" description="Polar residues" evidence="2">
    <location>
        <begin position="749"/>
        <end position="760"/>
    </location>
</feature>
<dbReference type="Gene3D" id="1.20.1260.60">
    <property type="entry name" value="Vacuolar protein sorting-associated protein Ist1"/>
    <property type="match status" value="1"/>
</dbReference>
<feature type="compositionally biased region" description="Polar residues" evidence="2">
    <location>
        <begin position="393"/>
        <end position="412"/>
    </location>
</feature>
<organism evidence="3 4">
    <name type="scientific">Artemisia annua</name>
    <name type="common">Sweet wormwood</name>
    <dbReference type="NCBI Taxonomy" id="35608"/>
    <lineage>
        <taxon>Eukaryota</taxon>
        <taxon>Viridiplantae</taxon>
        <taxon>Streptophyta</taxon>
        <taxon>Embryophyta</taxon>
        <taxon>Tracheophyta</taxon>
        <taxon>Spermatophyta</taxon>
        <taxon>Magnoliopsida</taxon>
        <taxon>eudicotyledons</taxon>
        <taxon>Gunneridae</taxon>
        <taxon>Pentapetalae</taxon>
        <taxon>asterids</taxon>
        <taxon>campanulids</taxon>
        <taxon>Asterales</taxon>
        <taxon>Asteraceae</taxon>
        <taxon>Asteroideae</taxon>
        <taxon>Anthemideae</taxon>
        <taxon>Artemisiinae</taxon>
        <taxon>Artemisia</taxon>
    </lineage>
</organism>
<feature type="region of interest" description="Disordered" evidence="2">
    <location>
        <begin position="222"/>
        <end position="316"/>
    </location>
</feature>
<comment type="similarity">
    <text evidence="1">Belongs to the IST1 family.</text>
</comment>
<feature type="compositionally biased region" description="Basic and acidic residues" evidence="2">
    <location>
        <begin position="784"/>
        <end position="813"/>
    </location>
</feature>
<feature type="compositionally biased region" description="Polar residues" evidence="2">
    <location>
        <begin position="280"/>
        <end position="309"/>
    </location>
</feature>
<dbReference type="FunFam" id="1.20.1260.60:FF:000003">
    <property type="entry name" value="IST1-like protein isoform A"/>
    <property type="match status" value="1"/>
</dbReference>
<dbReference type="Pfam" id="PF03398">
    <property type="entry name" value="Ist1"/>
    <property type="match status" value="1"/>
</dbReference>
<evidence type="ECO:0000256" key="1">
    <source>
        <dbReference type="ARBA" id="ARBA00005536"/>
    </source>
</evidence>
<accession>A0A2U1LAS5</accession>
<reference evidence="3 4" key="1">
    <citation type="journal article" date="2018" name="Mol. Plant">
        <title>The genome of Artemisia annua provides insight into the evolution of Asteraceae family and artemisinin biosynthesis.</title>
        <authorList>
            <person name="Shen Q."/>
            <person name="Zhang L."/>
            <person name="Liao Z."/>
            <person name="Wang S."/>
            <person name="Yan T."/>
            <person name="Shi P."/>
            <person name="Liu M."/>
            <person name="Fu X."/>
            <person name="Pan Q."/>
            <person name="Wang Y."/>
            <person name="Lv Z."/>
            <person name="Lu X."/>
            <person name="Zhang F."/>
            <person name="Jiang W."/>
            <person name="Ma Y."/>
            <person name="Chen M."/>
            <person name="Hao X."/>
            <person name="Li L."/>
            <person name="Tang Y."/>
            <person name="Lv G."/>
            <person name="Zhou Y."/>
            <person name="Sun X."/>
            <person name="Brodelius P.E."/>
            <person name="Rose J.K.C."/>
            <person name="Tang K."/>
        </authorList>
    </citation>
    <scope>NUCLEOTIDE SEQUENCE [LARGE SCALE GENOMIC DNA]</scope>
    <source>
        <strain evidence="4">cv. Huhao1</strain>
        <tissue evidence="3">Leaf</tissue>
    </source>
</reference>
<feature type="compositionally biased region" description="Low complexity" evidence="2">
    <location>
        <begin position="765"/>
        <end position="781"/>
    </location>
</feature>
<protein>
    <submittedName>
        <fullName evidence="3">Vacuolar protein sorting-associated protein Ist1</fullName>
    </submittedName>
</protein>
<feature type="compositionally biased region" description="Basic and acidic residues" evidence="2">
    <location>
        <begin position="945"/>
        <end position="961"/>
    </location>
</feature>
<feature type="region of interest" description="Disordered" evidence="2">
    <location>
        <begin position="482"/>
        <end position="534"/>
    </location>
</feature>
<dbReference type="STRING" id="35608.A0A2U1LAS5"/>
<dbReference type="Proteomes" id="UP000245207">
    <property type="component" value="Unassembled WGS sequence"/>
</dbReference>
<dbReference type="InterPro" id="IPR042277">
    <property type="entry name" value="IST1-like"/>
</dbReference>
<feature type="compositionally biased region" description="Polar residues" evidence="2">
    <location>
        <begin position="443"/>
        <end position="455"/>
    </location>
</feature>
<keyword evidence="4" id="KW-1185">Reference proteome</keyword>
<dbReference type="PANTHER" id="PTHR12161:SF13">
    <property type="entry name" value="REGULATOR OF VPS4 ACTIVITY IN THE MVB PATHWAY PROTEIN"/>
    <property type="match status" value="1"/>
</dbReference>
<dbReference type="AlphaFoldDB" id="A0A2U1LAS5"/>
<gene>
    <name evidence="3" type="ORF">CTI12_AA510280</name>
</gene>
<feature type="region of interest" description="Disordered" evidence="2">
    <location>
        <begin position="553"/>
        <end position="583"/>
    </location>
</feature>
<dbReference type="GO" id="GO:0015031">
    <property type="term" value="P:protein transport"/>
    <property type="evidence" value="ECO:0007669"/>
    <property type="project" value="InterPro"/>
</dbReference>